<protein>
    <submittedName>
        <fullName evidence="2">Uncharacterized protein</fullName>
    </submittedName>
</protein>
<evidence type="ECO:0000313" key="2">
    <source>
        <dbReference type="EMBL" id="KAF4398640.1"/>
    </source>
</evidence>
<gene>
    <name evidence="2" type="ORF">G4B88_013729</name>
</gene>
<accession>A0A7J6HW58</accession>
<feature type="region of interest" description="Disordered" evidence="1">
    <location>
        <begin position="319"/>
        <end position="363"/>
    </location>
</feature>
<dbReference type="AlphaFoldDB" id="A0A7J6HW58"/>
<evidence type="ECO:0000256" key="1">
    <source>
        <dbReference type="SAM" id="MobiDB-lite"/>
    </source>
</evidence>
<dbReference type="PANTHER" id="PTHR36810:SF1">
    <property type="entry name" value="OS05G0232200 PROTEIN"/>
    <property type="match status" value="1"/>
</dbReference>
<name>A0A7J6HW58_CANSA</name>
<feature type="compositionally biased region" description="Basic and acidic residues" evidence="1">
    <location>
        <begin position="178"/>
        <end position="197"/>
    </location>
</feature>
<organism evidence="2 3">
    <name type="scientific">Cannabis sativa</name>
    <name type="common">Hemp</name>
    <name type="synonym">Marijuana</name>
    <dbReference type="NCBI Taxonomy" id="3483"/>
    <lineage>
        <taxon>Eukaryota</taxon>
        <taxon>Viridiplantae</taxon>
        <taxon>Streptophyta</taxon>
        <taxon>Embryophyta</taxon>
        <taxon>Tracheophyta</taxon>
        <taxon>Spermatophyta</taxon>
        <taxon>Magnoliopsida</taxon>
        <taxon>eudicotyledons</taxon>
        <taxon>Gunneridae</taxon>
        <taxon>Pentapetalae</taxon>
        <taxon>rosids</taxon>
        <taxon>fabids</taxon>
        <taxon>Rosales</taxon>
        <taxon>Cannabaceae</taxon>
        <taxon>Cannabis</taxon>
    </lineage>
</organism>
<dbReference type="EMBL" id="JAATIQ010000025">
    <property type="protein sequence ID" value="KAF4398640.1"/>
    <property type="molecule type" value="Genomic_DNA"/>
</dbReference>
<keyword evidence="3" id="KW-1185">Reference proteome</keyword>
<dbReference type="Proteomes" id="UP000583929">
    <property type="component" value="Unassembled WGS sequence"/>
</dbReference>
<evidence type="ECO:0000313" key="3">
    <source>
        <dbReference type="Proteomes" id="UP000583929"/>
    </source>
</evidence>
<dbReference type="PANTHER" id="PTHR36810">
    <property type="entry name" value="BNACNNG47150D PROTEIN"/>
    <property type="match status" value="1"/>
</dbReference>
<feature type="region of interest" description="Disordered" evidence="1">
    <location>
        <begin position="169"/>
        <end position="228"/>
    </location>
</feature>
<feature type="compositionally biased region" description="Basic and acidic residues" evidence="1">
    <location>
        <begin position="438"/>
        <end position="458"/>
    </location>
</feature>
<feature type="compositionally biased region" description="Polar residues" evidence="1">
    <location>
        <begin position="321"/>
        <end position="346"/>
    </location>
</feature>
<comment type="caution">
    <text evidence="2">The sequence shown here is derived from an EMBL/GenBank/DDBJ whole genome shotgun (WGS) entry which is preliminary data.</text>
</comment>
<sequence length="486" mass="54092">MPGIILVSVLEFVDLPVSSPSSSISIKISMGKREYQTWDKGEFSFPLTTLRDNLTVVLQNAEGNEISQAGVETKSIVEKGLWDDFFPLKGGGHVHMRLQFVLNEDERNRIRMMRESALKKKRGEPLDCRTSSSVAVATNDCSQVASPVWHMISSGSILFNVNDADKNKETSSAIDSTQRVDVHLRRIDHRESNEKVEAQSFSSKTPTRAMKSSESNSSRGRRGSLERIPSVKKMISAFETNVDQDMKPQIKSQQEKLQENKIGLELKERKTVVNMKTVQGTSEKLEKWSTVKGTKVGPNGILKLVHKVDLKEEVPHVDLIRTSNSVRPKSQNDGDNQNSSGASVGENSEADVSLEHSQSSTHDLTSVAEYEDIMGDSFKGSDLWIFPDQLRRFCVTTGGQKLMDLRGGYSIKPEVHKEKMNFSTQDKPKEDGSIVKEMDRSKKTHKVRELKANSEEVKSSGGPVGQAIKVAIIVGFGVLVLFTRQK</sequence>
<feature type="region of interest" description="Disordered" evidence="1">
    <location>
        <begin position="438"/>
        <end position="460"/>
    </location>
</feature>
<reference evidence="2 3" key="1">
    <citation type="journal article" date="2020" name="bioRxiv">
        <title>Sequence and annotation of 42 cannabis genomes reveals extensive copy number variation in cannabinoid synthesis and pathogen resistance genes.</title>
        <authorList>
            <person name="Mckernan K.J."/>
            <person name="Helbert Y."/>
            <person name="Kane L.T."/>
            <person name="Ebling H."/>
            <person name="Zhang L."/>
            <person name="Liu B."/>
            <person name="Eaton Z."/>
            <person name="Mclaughlin S."/>
            <person name="Kingan S."/>
            <person name="Baybayan P."/>
            <person name="Concepcion G."/>
            <person name="Jordan M."/>
            <person name="Riva A."/>
            <person name="Barbazuk W."/>
            <person name="Harkins T."/>
        </authorList>
    </citation>
    <scope>NUCLEOTIDE SEQUENCE [LARGE SCALE GENOMIC DNA]</scope>
    <source>
        <strain evidence="3">cv. Jamaican Lion 4</strain>
        <tissue evidence="2">Leaf</tissue>
    </source>
</reference>
<proteinExistence type="predicted"/>